<accession>A0ABY7VVR8</accession>
<evidence type="ECO:0000313" key="3">
    <source>
        <dbReference type="Proteomes" id="UP001214250"/>
    </source>
</evidence>
<dbReference type="Proteomes" id="UP001214250">
    <property type="component" value="Chromosome 2"/>
</dbReference>
<feature type="compositionally biased region" description="Polar residues" evidence="1">
    <location>
        <begin position="218"/>
        <end position="245"/>
    </location>
</feature>
<dbReference type="RefSeq" id="WP_274153189.1">
    <property type="nucleotide sequence ID" value="NZ_CP117812.1"/>
</dbReference>
<reference evidence="2 3" key="1">
    <citation type="submission" date="2023-02" db="EMBL/GenBank/DDBJ databases">
        <title>Genome sequence of Lentisphaera profundi SAORIC-696.</title>
        <authorList>
            <person name="Kim e."/>
            <person name="Cho J.-C."/>
            <person name="Choi A."/>
            <person name="Kang I."/>
        </authorList>
    </citation>
    <scope>NUCLEOTIDE SEQUENCE [LARGE SCALE GENOMIC DNA]</scope>
    <source>
        <strain evidence="2 3">SAORIC-696</strain>
    </source>
</reference>
<proteinExistence type="predicted"/>
<evidence type="ECO:0008006" key="4">
    <source>
        <dbReference type="Google" id="ProtNLM"/>
    </source>
</evidence>
<keyword evidence="3" id="KW-1185">Reference proteome</keyword>
<organism evidence="2 3">
    <name type="scientific">Lentisphaera profundi</name>
    <dbReference type="NCBI Taxonomy" id="1658616"/>
    <lineage>
        <taxon>Bacteria</taxon>
        <taxon>Pseudomonadati</taxon>
        <taxon>Lentisphaerota</taxon>
        <taxon>Lentisphaeria</taxon>
        <taxon>Lentisphaerales</taxon>
        <taxon>Lentisphaeraceae</taxon>
        <taxon>Lentisphaera</taxon>
    </lineage>
</organism>
<protein>
    <recommendedName>
        <fullName evidence="4">Roadblock/LAMTOR2 domain-containing protein</fullName>
    </recommendedName>
</protein>
<feature type="region of interest" description="Disordered" evidence="1">
    <location>
        <begin position="210"/>
        <end position="291"/>
    </location>
</feature>
<feature type="compositionally biased region" description="Polar residues" evidence="1">
    <location>
        <begin position="271"/>
        <end position="280"/>
    </location>
</feature>
<evidence type="ECO:0000313" key="2">
    <source>
        <dbReference type="EMBL" id="WDE98315.1"/>
    </source>
</evidence>
<evidence type="ECO:0000256" key="1">
    <source>
        <dbReference type="SAM" id="MobiDB-lite"/>
    </source>
</evidence>
<feature type="compositionally biased region" description="Polar residues" evidence="1">
    <location>
        <begin position="640"/>
        <end position="652"/>
    </location>
</feature>
<gene>
    <name evidence="2" type="ORF">PQO03_21115</name>
</gene>
<dbReference type="EMBL" id="CP117812">
    <property type="protein sequence ID" value="WDE98315.1"/>
    <property type="molecule type" value="Genomic_DNA"/>
</dbReference>
<feature type="region of interest" description="Disordered" evidence="1">
    <location>
        <begin position="619"/>
        <end position="652"/>
    </location>
</feature>
<feature type="compositionally biased region" description="Acidic residues" evidence="1">
    <location>
        <begin position="246"/>
        <end position="262"/>
    </location>
</feature>
<sequence>MPRHHEVEISVDGDILSIPTLSIIDAIPQEYLHQNWHNQLETAEASINFNKSDVLNVLQQGAFRITVGPLACLLPITLVSNEGYSSQEVTEIALDELLEVIPSEWFTNPHQSRELENVIASMDNPFELAELNTPTSEPQEDPIQDSAPNHETKIEKRLSKATVLPQVSKNNDRDMAITQEMDLPNIPDFISSSNVPCPETAQFSVSDFWDKENDPQRNTDQARSITPPSIESTGTKRTPSSVFDSQESEPESLAIEVDDSELEASKDTAESDTPSTSDTDLNNRKTDFDLSTSPSVELSKIILEDPKETVCMYTRPQGDIVLYAECLSFSSNYILSKIERSDTAELHTDNYLEIPQQDILNIIKTGQFKVPQLHLHRFLNLPNGSAKAGDLLLPLTEILPFIPKEWLSLEQDLLLENVLFEMTDIFTENQLEELSETHEIAPQIKSLDLANENEEEVILETSVSKETVAEDSIHEKETRIYSDDEGSLMDNLIGANSSIMSFLQGGEDEETEEEKTPHIDTTILEADKSGISSDLKTHKTIHIGLSKQHEVKEAPPIRESLAADETSLNFLELDVEDNEVDHKAVKGMQNSHFRQPPKARTSVANEYDMDLHNLIEDRNHSLNPHAIPQTSTPERKATKKSNQPHINESASVAPNGIKINQCSLDELLLICDKNLAQKVLDGRTEPYPSLESLKHQAQLSDDEYHTLTGLSPKEYHVQKEHYLFSIAGETNDSSVNTFIKQLKDKCEFDFIMISTLDGLNISDCGTTNSIDKEELAAYIPKLISAKKEFLENTNIPQAQDFSFYLGDNCLSVSITGNIYFTCIHSSPWPNTNQLKFLHSLRELVAWYFSYRLVL</sequence>
<name>A0ABY7VVR8_9BACT</name>